<sequence>MKCQINDVNLSEKKKQTLASLVKNLCEKDVGSETTIWAFVPLLNGFSSRAFNATVKQAFINIFLDPLQTMMPEYSAYSLQITYLSHCNEHIDSVHWYAMMTWIIGRMNQCSCLARLSRAVTEGEQTPLNRESAQSFYGIVMQYLETRLLALEGKVFLVEPENQKLNQGKEKESFLDGECRLSLFKRVMMVCMGHATDRSVPIQWSIGVLLITEEEGTVMKHAMLLAIANVQLLAIQDKSENVEEAVENYFNRNVFLTVNFHDFDKGICEADTRFANEMLTTSRLHLALHYFSVANKCLKNLLLECIEDLSQSLRWEHRDAIASLIIKLLPEEVLKELIGNVEVAYTICAALGSVIWLLNAEWAPLLVDLCCLIA</sequence>
<name>A0A914RSU3_PAREQ</name>
<dbReference type="AlphaFoldDB" id="A0A914RSU3"/>
<protein>
    <submittedName>
        <fullName evidence="2">Uncharacterized protein</fullName>
    </submittedName>
</protein>
<accession>A0A914RSU3</accession>
<evidence type="ECO:0000313" key="2">
    <source>
        <dbReference type="WBParaSite" id="PEQ_0000502901-mRNA-1"/>
    </source>
</evidence>
<proteinExistence type="predicted"/>
<organism evidence="1 2">
    <name type="scientific">Parascaris equorum</name>
    <name type="common">Equine roundworm</name>
    <dbReference type="NCBI Taxonomy" id="6256"/>
    <lineage>
        <taxon>Eukaryota</taxon>
        <taxon>Metazoa</taxon>
        <taxon>Ecdysozoa</taxon>
        <taxon>Nematoda</taxon>
        <taxon>Chromadorea</taxon>
        <taxon>Rhabditida</taxon>
        <taxon>Spirurina</taxon>
        <taxon>Ascaridomorpha</taxon>
        <taxon>Ascaridoidea</taxon>
        <taxon>Ascarididae</taxon>
        <taxon>Parascaris</taxon>
    </lineage>
</organism>
<dbReference type="WBParaSite" id="PEQ_0000502901-mRNA-1">
    <property type="protein sequence ID" value="PEQ_0000502901-mRNA-1"/>
    <property type="gene ID" value="PEQ_0000502901"/>
</dbReference>
<dbReference type="Proteomes" id="UP000887564">
    <property type="component" value="Unplaced"/>
</dbReference>
<reference evidence="2" key="1">
    <citation type="submission" date="2022-11" db="UniProtKB">
        <authorList>
            <consortium name="WormBaseParasite"/>
        </authorList>
    </citation>
    <scope>IDENTIFICATION</scope>
</reference>
<evidence type="ECO:0000313" key="1">
    <source>
        <dbReference type="Proteomes" id="UP000887564"/>
    </source>
</evidence>
<keyword evidence="1" id="KW-1185">Reference proteome</keyword>